<feature type="compositionally biased region" description="Basic and acidic residues" evidence="5">
    <location>
        <begin position="365"/>
        <end position="375"/>
    </location>
</feature>
<organism evidence="7 8">
    <name type="scientific">Ancylostoma ceylanicum</name>
    <dbReference type="NCBI Taxonomy" id="53326"/>
    <lineage>
        <taxon>Eukaryota</taxon>
        <taxon>Metazoa</taxon>
        <taxon>Ecdysozoa</taxon>
        <taxon>Nematoda</taxon>
        <taxon>Chromadorea</taxon>
        <taxon>Rhabditida</taxon>
        <taxon>Rhabditina</taxon>
        <taxon>Rhabditomorpha</taxon>
        <taxon>Strongyloidea</taxon>
        <taxon>Ancylostomatidae</taxon>
        <taxon>Ancylostomatinae</taxon>
        <taxon>Ancylostoma</taxon>
    </lineage>
</organism>
<feature type="transmembrane region" description="Helical" evidence="6">
    <location>
        <begin position="194"/>
        <end position="215"/>
    </location>
</feature>
<protein>
    <recommendedName>
        <fullName evidence="9">Major facilitator superfamily (MFS) profile domain-containing protein</fullName>
    </recommendedName>
</protein>
<evidence type="ECO:0000256" key="3">
    <source>
        <dbReference type="ARBA" id="ARBA00022989"/>
    </source>
</evidence>
<dbReference type="Proteomes" id="UP000024635">
    <property type="component" value="Unassembled WGS sequence"/>
</dbReference>
<reference evidence="8" key="1">
    <citation type="journal article" date="2015" name="Nat. Genet.">
        <title>The genome and transcriptome of the zoonotic hookworm Ancylostoma ceylanicum identify infection-specific gene families.</title>
        <authorList>
            <person name="Schwarz E.M."/>
            <person name="Hu Y."/>
            <person name="Antoshechkin I."/>
            <person name="Miller M.M."/>
            <person name="Sternberg P.W."/>
            <person name="Aroian R.V."/>
        </authorList>
    </citation>
    <scope>NUCLEOTIDE SEQUENCE</scope>
    <source>
        <strain evidence="8">HY135</strain>
    </source>
</reference>
<keyword evidence="3 6" id="KW-1133">Transmembrane helix</keyword>
<comment type="subcellular location">
    <subcellularLocation>
        <location evidence="1">Membrane</location>
        <topology evidence="1">Multi-pass membrane protein</topology>
    </subcellularLocation>
</comment>
<name>A0A016VWN5_9BILA</name>
<evidence type="ECO:0000256" key="4">
    <source>
        <dbReference type="ARBA" id="ARBA00023136"/>
    </source>
</evidence>
<dbReference type="InterPro" id="IPR005828">
    <property type="entry name" value="MFS_sugar_transport-like"/>
</dbReference>
<evidence type="ECO:0000256" key="1">
    <source>
        <dbReference type="ARBA" id="ARBA00004141"/>
    </source>
</evidence>
<evidence type="ECO:0000256" key="5">
    <source>
        <dbReference type="SAM" id="MobiDB-lite"/>
    </source>
</evidence>
<dbReference type="SUPFAM" id="SSF103473">
    <property type="entry name" value="MFS general substrate transporter"/>
    <property type="match status" value="1"/>
</dbReference>
<proteinExistence type="predicted"/>
<keyword evidence="2 6" id="KW-0812">Transmembrane</keyword>
<dbReference type="Pfam" id="PF00083">
    <property type="entry name" value="Sugar_tr"/>
    <property type="match status" value="1"/>
</dbReference>
<evidence type="ECO:0000256" key="6">
    <source>
        <dbReference type="SAM" id="Phobius"/>
    </source>
</evidence>
<dbReference type="GO" id="GO:0022857">
    <property type="term" value="F:transmembrane transporter activity"/>
    <property type="evidence" value="ECO:0007669"/>
    <property type="project" value="InterPro"/>
</dbReference>
<gene>
    <name evidence="7" type="primary">Acey_s0004.g2147</name>
    <name evidence="7" type="ORF">Y032_0004g2147</name>
</gene>
<dbReference type="InterPro" id="IPR036259">
    <property type="entry name" value="MFS_trans_sf"/>
</dbReference>
<feature type="transmembrane region" description="Helical" evidence="6">
    <location>
        <begin position="162"/>
        <end position="182"/>
    </location>
</feature>
<dbReference type="OrthoDB" id="5804960at2759"/>
<dbReference type="Gene3D" id="1.20.1250.20">
    <property type="entry name" value="MFS general substrate transporter like domains"/>
    <property type="match status" value="1"/>
</dbReference>
<feature type="transmembrane region" description="Helical" evidence="6">
    <location>
        <begin position="45"/>
        <end position="64"/>
    </location>
</feature>
<evidence type="ECO:0000313" key="8">
    <source>
        <dbReference type="Proteomes" id="UP000024635"/>
    </source>
</evidence>
<evidence type="ECO:0000256" key="2">
    <source>
        <dbReference type="ARBA" id="ARBA00022692"/>
    </source>
</evidence>
<comment type="caution">
    <text evidence="7">The sequence shown here is derived from an EMBL/GenBank/DDBJ whole genome shotgun (WGS) entry which is preliminary data.</text>
</comment>
<keyword evidence="4 6" id="KW-0472">Membrane</keyword>
<evidence type="ECO:0008006" key="9">
    <source>
        <dbReference type="Google" id="ProtNLM"/>
    </source>
</evidence>
<accession>A0A016VWN5</accession>
<sequence length="414" mass="46206">MAVGWAFSAEMISPKHRFKLRAFTSWTNGRLLMVAITHIGGTWRLSTYLHAAATLLPLAIVFFLPEVPMWLKKKEYYEREEEARKKLDWINGLEPKEESASKEEEKEKLLKQQKVVRISFIRALRNKELRTNFLTLFVMWFCAGLTTYCIDLNGEDMTKNLWLGQYMTSLLASVLRVLVGFADAKYKWLGRRKLFIMAIGTCTLASIALFVELIVGMKGQLIYFATYLIAYNAVAVHWEPCYMGAAELIPTEVRATSTAFLNVISRVANVLAARSVTLLKGGNEPIIMVVVLVSNLTSFATAFFFLKETKGVNLEKVGQLLKLDEDGSRSDRGSMQGKESKESSRSGSKEIKDVEREGDAPGSRESVEGSDEHGKVASGSRDSVEAKQDGGSALESGRSERKGSDSAEPAEERR</sequence>
<feature type="transmembrane region" description="Helical" evidence="6">
    <location>
        <begin position="285"/>
        <end position="306"/>
    </location>
</feature>
<feature type="region of interest" description="Disordered" evidence="5">
    <location>
        <begin position="325"/>
        <end position="414"/>
    </location>
</feature>
<dbReference type="AlphaFoldDB" id="A0A016VWN5"/>
<dbReference type="STRING" id="53326.A0A016VWN5"/>
<dbReference type="EMBL" id="JARK01001340">
    <property type="protein sequence ID" value="EYC31427.1"/>
    <property type="molecule type" value="Genomic_DNA"/>
</dbReference>
<dbReference type="PANTHER" id="PTHR24064">
    <property type="entry name" value="SOLUTE CARRIER FAMILY 22 MEMBER"/>
    <property type="match status" value="1"/>
</dbReference>
<keyword evidence="8" id="KW-1185">Reference proteome</keyword>
<evidence type="ECO:0000313" key="7">
    <source>
        <dbReference type="EMBL" id="EYC31427.1"/>
    </source>
</evidence>
<dbReference type="GO" id="GO:0016020">
    <property type="term" value="C:membrane"/>
    <property type="evidence" value="ECO:0007669"/>
    <property type="project" value="UniProtKB-SubCell"/>
</dbReference>
<feature type="compositionally biased region" description="Basic and acidic residues" evidence="5">
    <location>
        <begin position="397"/>
        <end position="414"/>
    </location>
</feature>
<feature type="transmembrane region" description="Helical" evidence="6">
    <location>
        <begin position="131"/>
        <end position="150"/>
    </location>
</feature>
<feature type="compositionally biased region" description="Basic and acidic residues" evidence="5">
    <location>
        <begin position="325"/>
        <end position="359"/>
    </location>
</feature>